<accession>A0A8J2U4X7</accession>
<dbReference type="EMBL" id="BMDX01000008">
    <property type="protein sequence ID" value="GGA77231.1"/>
    <property type="molecule type" value="Genomic_DNA"/>
</dbReference>
<dbReference type="Gene3D" id="1.10.30.50">
    <property type="match status" value="1"/>
</dbReference>
<protein>
    <recommendedName>
        <fullName evidence="3">HNH endonuclease</fullName>
    </recommendedName>
</protein>
<reference evidence="2" key="1">
    <citation type="journal article" date="2019" name="Int. J. Syst. Evol. Microbiol.">
        <title>The Global Catalogue of Microorganisms (GCM) 10K type strain sequencing project: providing services to taxonomists for standard genome sequencing and annotation.</title>
        <authorList>
            <consortium name="The Broad Institute Genomics Platform"/>
            <consortium name="The Broad Institute Genome Sequencing Center for Infectious Disease"/>
            <person name="Wu L."/>
            <person name="Ma J."/>
        </authorList>
    </citation>
    <scope>NUCLEOTIDE SEQUENCE [LARGE SCALE GENOMIC DNA]</scope>
    <source>
        <strain evidence="2">CGMCC 1.10130</strain>
    </source>
</reference>
<keyword evidence="2" id="KW-1185">Reference proteome</keyword>
<name>A0A8J2U4X7_9GAMM</name>
<organism evidence="1 2">
    <name type="scientific">Neiella marina</name>
    <dbReference type="NCBI Taxonomy" id="508461"/>
    <lineage>
        <taxon>Bacteria</taxon>
        <taxon>Pseudomonadati</taxon>
        <taxon>Pseudomonadota</taxon>
        <taxon>Gammaproteobacteria</taxon>
        <taxon>Alteromonadales</taxon>
        <taxon>Echinimonadaceae</taxon>
        <taxon>Neiella</taxon>
    </lineage>
</organism>
<evidence type="ECO:0000313" key="2">
    <source>
        <dbReference type="Proteomes" id="UP000619743"/>
    </source>
</evidence>
<gene>
    <name evidence="1" type="ORF">GCM10011369_18870</name>
</gene>
<evidence type="ECO:0008006" key="3">
    <source>
        <dbReference type="Google" id="ProtNLM"/>
    </source>
</evidence>
<proteinExistence type="predicted"/>
<dbReference type="AlphaFoldDB" id="A0A8J2U4X7"/>
<sequence>MVLDIEHIIPKSEFLKHMFTMKNLSVSCKRCNMLIKKNDLTFLDIPLHALPRRKFRSKYYKFIHPNLDNIEEHLELNIVRKGRVRFIKYLVQNESKKGAFTYNYFRLRELELDAANQAQGRTKKVIRDHIAAEAFRRLVENS</sequence>
<evidence type="ECO:0000313" key="1">
    <source>
        <dbReference type="EMBL" id="GGA77231.1"/>
    </source>
</evidence>
<comment type="caution">
    <text evidence="1">The sequence shown here is derived from an EMBL/GenBank/DDBJ whole genome shotgun (WGS) entry which is preliminary data.</text>
</comment>
<dbReference type="Proteomes" id="UP000619743">
    <property type="component" value="Unassembled WGS sequence"/>
</dbReference>